<keyword evidence="4" id="KW-1185">Reference proteome</keyword>
<dbReference type="Gene3D" id="3.30.450.30">
    <property type="entry name" value="Dynein light chain 2a, cytoplasmic"/>
    <property type="match status" value="1"/>
</dbReference>
<comment type="caution">
    <text evidence="3">The sequence shown here is derived from an EMBL/GenBank/DDBJ whole genome shotgun (WGS) entry which is preliminary data.</text>
</comment>
<dbReference type="PANTHER" id="PTHR10779">
    <property type="entry name" value="DYNEIN LIGHT CHAIN ROADBLOCK"/>
    <property type="match status" value="1"/>
</dbReference>
<dbReference type="Pfam" id="PF03259">
    <property type="entry name" value="Robl_LC7"/>
    <property type="match status" value="1"/>
</dbReference>
<gene>
    <name evidence="3" type="ORF">CTEN210_11115</name>
</gene>
<organism evidence="3 4">
    <name type="scientific">Chaetoceros tenuissimus</name>
    <dbReference type="NCBI Taxonomy" id="426638"/>
    <lineage>
        <taxon>Eukaryota</taxon>
        <taxon>Sar</taxon>
        <taxon>Stramenopiles</taxon>
        <taxon>Ochrophyta</taxon>
        <taxon>Bacillariophyta</taxon>
        <taxon>Coscinodiscophyceae</taxon>
        <taxon>Chaetocerotophycidae</taxon>
        <taxon>Chaetocerotales</taxon>
        <taxon>Chaetocerotaceae</taxon>
        <taxon>Chaetoceros</taxon>
    </lineage>
</organism>
<dbReference type="SUPFAM" id="SSF103196">
    <property type="entry name" value="Roadblock/LC7 domain"/>
    <property type="match status" value="1"/>
</dbReference>
<accession>A0AAD3CZ56</accession>
<evidence type="ECO:0000313" key="3">
    <source>
        <dbReference type="EMBL" id="GFH54639.1"/>
    </source>
</evidence>
<evidence type="ECO:0000259" key="2">
    <source>
        <dbReference type="SMART" id="SM00960"/>
    </source>
</evidence>
<dbReference type="EMBL" id="BLLK01000047">
    <property type="protein sequence ID" value="GFH54639.1"/>
    <property type="molecule type" value="Genomic_DNA"/>
</dbReference>
<evidence type="ECO:0000313" key="4">
    <source>
        <dbReference type="Proteomes" id="UP001054902"/>
    </source>
</evidence>
<dbReference type="InterPro" id="IPR004942">
    <property type="entry name" value="Roadblock/LAMTOR2_dom"/>
</dbReference>
<evidence type="ECO:0000256" key="1">
    <source>
        <dbReference type="ARBA" id="ARBA00007191"/>
    </source>
</evidence>
<dbReference type="SMART" id="SM00960">
    <property type="entry name" value="Robl_LC7"/>
    <property type="match status" value="1"/>
</dbReference>
<protein>
    <recommendedName>
        <fullName evidence="2">Roadblock/LAMTOR2 domain-containing protein</fullName>
    </recommendedName>
</protein>
<dbReference type="AlphaFoldDB" id="A0AAD3CZ56"/>
<reference evidence="3 4" key="1">
    <citation type="journal article" date="2021" name="Sci. Rep.">
        <title>The genome of the diatom Chaetoceros tenuissimus carries an ancient integrated fragment of an extant virus.</title>
        <authorList>
            <person name="Hongo Y."/>
            <person name="Kimura K."/>
            <person name="Takaki Y."/>
            <person name="Yoshida Y."/>
            <person name="Baba S."/>
            <person name="Kobayashi G."/>
            <person name="Nagasaki K."/>
            <person name="Hano T."/>
            <person name="Tomaru Y."/>
        </authorList>
    </citation>
    <scope>NUCLEOTIDE SEQUENCE [LARGE SCALE GENOMIC DNA]</scope>
    <source>
        <strain evidence="3 4">NIES-3715</strain>
    </source>
</reference>
<feature type="domain" description="Roadblock/LAMTOR2" evidence="2">
    <location>
        <begin position="4"/>
        <end position="94"/>
    </location>
</feature>
<proteinExistence type="inferred from homology"/>
<sequence>MSAIEETLERIQKQPGVEAYVILNNEGEILRRMPSMSQEVAEQYANKVKDLVKKAANATRDLNPEDKLKNLRIRTKTKEMLVSFATDSVVIIIQSWSHYMG</sequence>
<comment type="similarity">
    <text evidence="1">Belongs to the GAMAD family.</text>
</comment>
<dbReference type="Proteomes" id="UP001054902">
    <property type="component" value="Unassembled WGS sequence"/>
</dbReference>
<name>A0AAD3CZ56_9STRA</name>